<dbReference type="EMBL" id="JASBQV010000016">
    <property type="protein sequence ID" value="MDI3235485.1"/>
    <property type="molecule type" value="Genomic_DNA"/>
</dbReference>
<dbReference type="RefSeq" id="WP_282356601.1">
    <property type="nucleotide sequence ID" value="NZ_JASBQV010000016.1"/>
</dbReference>
<comment type="caution">
    <text evidence="2">The sequence shown here is derived from an EMBL/GenBank/DDBJ whole genome shotgun (WGS) entry which is preliminary data.</text>
</comment>
<gene>
    <name evidence="2" type="ORF">QK289_10740</name>
</gene>
<evidence type="ECO:0000313" key="3">
    <source>
        <dbReference type="Proteomes" id="UP001243286"/>
    </source>
</evidence>
<keyword evidence="1" id="KW-0472">Membrane</keyword>
<dbReference type="Proteomes" id="UP001243286">
    <property type="component" value="Unassembled WGS sequence"/>
</dbReference>
<keyword evidence="1" id="KW-1133">Transmembrane helix</keyword>
<reference evidence="2 3" key="1">
    <citation type="submission" date="2023-04" db="EMBL/GenBank/DDBJ databases">
        <title>Antarctic isolates genomes.</title>
        <authorList>
            <person name="Dimov S.G."/>
        </authorList>
    </citation>
    <scope>NUCLEOTIDE SEQUENCE [LARGE SCALE GENOMIC DNA]</scope>
    <source>
        <strain evidence="2 3">AL19</strain>
    </source>
</reference>
<keyword evidence="1" id="KW-0812">Transmembrane</keyword>
<name>A0ABT6R3F2_9BACL</name>
<keyword evidence="3" id="KW-1185">Reference proteome</keyword>
<protein>
    <submittedName>
        <fullName evidence="2">Uncharacterized protein</fullName>
    </submittedName>
</protein>
<evidence type="ECO:0000313" key="2">
    <source>
        <dbReference type="EMBL" id="MDI3235485.1"/>
    </source>
</evidence>
<feature type="transmembrane region" description="Helical" evidence="1">
    <location>
        <begin position="6"/>
        <end position="27"/>
    </location>
</feature>
<proteinExistence type="predicted"/>
<accession>A0ABT6R3F2</accession>
<organism evidence="2 3">
    <name type="scientific">Exiguobacterium antarcticum</name>
    <dbReference type="NCBI Taxonomy" id="132920"/>
    <lineage>
        <taxon>Bacteria</taxon>
        <taxon>Bacillati</taxon>
        <taxon>Bacillota</taxon>
        <taxon>Bacilli</taxon>
        <taxon>Bacillales</taxon>
        <taxon>Bacillales Family XII. Incertae Sedis</taxon>
        <taxon>Exiguobacterium</taxon>
    </lineage>
</organism>
<evidence type="ECO:0000256" key="1">
    <source>
        <dbReference type="SAM" id="Phobius"/>
    </source>
</evidence>
<feature type="transmembrane region" description="Helical" evidence="1">
    <location>
        <begin position="47"/>
        <end position="64"/>
    </location>
</feature>
<sequence length="65" mass="7074">MLNIYLTLMAIPNLALAALIMGVVLTFKYGRLFVRQDIPASSKQIAAMLYGMCLFGLSGMIGLFS</sequence>